<dbReference type="InterPro" id="IPR006094">
    <property type="entry name" value="Oxid_FAD_bind_N"/>
</dbReference>
<dbReference type="SUPFAM" id="SSF56176">
    <property type="entry name" value="FAD-binding/transporter-associated domain-like"/>
    <property type="match status" value="1"/>
</dbReference>
<evidence type="ECO:0000313" key="7">
    <source>
        <dbReference type="Proteomes" id="UP000317257"/>
    </source>
</evidence>
<accession>A0A5C6G4T8</accession>
<comment type="similarity">
    <text evidence="1">Belongs to the oxygen-dependent FAD-linked oxidoreductase family.</text>
</comment>
<dbReference type="Gene3D" id="3.30.465.10">
    <property type="match status" value="1"/>
</dbReference>
<name>A0A5C6G4T8_METRR</name>
<evidence type="ECO:0000313" key="6">
    <source>
        <dbReference type="EMBL" id="TWU72885.1"/>
    </source>
</evidence>
<dbReference type="GO" id="GO:0016491">
    <property type="term" value="F:oxidoreductase activity"/>
    <property type="evidence" value="ECO:0007669"/>
    <property type="project" value="UniProtKB-KW"/>
</dbReference>
<dbReference type="Proteomes" id="UP000317257">
    <property type="component" value="Unassembled WGS sequence"/>
</dbReference>
<dbReference type="InterPro" id="IPR050416">
    <property type="entry name" value="FAD-linked_Oxidoreductase"/>
</dbReference>
<dbReference type="PROSITE" id="PS51387">
    <property type="entry name" value="FAD_PCMH"/>
    <property type="match status" value="1"/>
</dbReference>
<evidence type="ECO:0000256" key="3">
    <source>
        <dbReference type="ARBA" id="ARBA00022827"/>
    </source>
</evidence>
<gene>
    <name evidence="6" type="ORF">ED733_004143</name>
</gene>
<dbReference type="InterPro" id="IPR016166">
    <property type="entry name" value="FAD-bd_PCMH"/>
</dbReference>
<dbReference type="Pfam" id="PF01565">
    <property type="entry name" value="FAD_binding_4"/>
    <property type="match status" value="1"/>
</dbReference>
<dbReference type="Gene3D" id="3.40.462.20">
    <property type="match status" value="1"/>
</dbReference>
<dbReference type="InterPro" id="IPR016167">
    <property type="entry name" value="FAD-bd_PCMH_sub1"/>
</dbReference>
<keyword evidence="4" id="KW-0560">Oxidoreductase</keyword>
<dbReference type="PANTHER" id="PTHR42973:SF7">
    <property type="entry name" value="FAD-BINDING PCMH-TYPE DOMAIN-CONTAINING PROTEIN"/>
    <property type="match status" value="1"/>
</dbReference>
<dbReference type="PANTHER" id="PTHR42973">
    <property type="entry name" value="BINDING OXIDOREDUCTASE, PUTATIVE (AFU_ORTHOLOGUE AFUA_1G17690)-RELATED"/>
    <property type="match status" value="1"/>
</dbReference>
<dbReference type="AlphaFoldDB" id="A0A5C6G4T8"/>
<keyword evidence="3" id="KW-0274">FAD</keyword>
<comment type="caution">
    <text evidence="6">The sequence shown here is derived from an EMBL/GenBank/DDBJ whole genome shotgun (WGS) entry which is preliminary data.</text>
</comment>
<dbReference type="InterPro" id="IPR016169">
    <property type="entry name" value="FAD-bd_PCMH_sub2"/>
</dbReference>
<evidence type="ECO:0000259" key="5">
    <source>
        <dbReference type="PROSITE" id="PS51387"/>
    </source>
</evidence>
<keyword evidence="2" id="KW-0285">Flavoprotein</keyword>
<protein>
    <recommendedName>
        <fullName evidence="5">FAD-binding PCMH-type domain-containing protein</fullName>
    </recommendedName>
</protein>
<proteinExistence type="inferred from homology"/>
<evidence type="ECO:0000256" key="4">
    <source>
        <dbReference type="ARBA" id="ARBA00023002"/>
    </source>
</evidence>
<dbReference type="InterPro" id="IPR036318">
    <property type="entry name" value="FAD-bd_PCMH-like_sf"/>
</dbReference>
<reference evidence="7" key="1">
    <citation type="submission" date="2018-12" db="EMBL/GenBank/DDBJ databases">
        <title>The complete genome of Metarhizium rileyi, a key fungal pathogen of Lepidoptera.</title>
        <authorList>
            <person name="Binneck E."/>
            <person name="Lastra C.C.L."/>
            <person name="Sosa-Gomez D.R."/>
        </authorList>
    </citation>
    <scope>NUCLEOTIDE SEQUENCE [LARGE SCALE GENOMIC DNA]</scope>
    <source>
        <strain evidence="7">Cep018-CH2</strain>
    </source>
</reference>
<dbReference type="GO" id="GO:0071949">
    <property type="term" value="F:FAD binding"/>
    <property type="evidence" value="ECO:0007669"/>
    <property type="project" value="InterPro"/>
</dbReference>
<dbReference type="Gene3D" id="3.30.43.10">
    <property type="entry name" value="Uridine Diphospho-n-acetylenolpyruvylglucosamine Reductase, domain 2"/>
    <property type="match status" value="1"/>
</dbReference>
<sequence>MEAFLQSEAIPYSTPASADFSSLQTSYSGVHPDKKPSVVVLPETPQQVADALKQALAVKLPVVVRGGGHDSYGRWTVAGAVLFDLRNLNKVTVDAQSQTARVYGGATILEVLEVLKEHDLQAAAGACGTVGYTGWALVGGMGPFMNSYGLGADQILAAKVVNAHGELVDANERLLKGLRGGGGSLAIVVELVIKAYPLNEIQSGMLLHDSTDMRKAISTFFTNFAALLDEHQGELPSKLTVLPGVLPALGFGPVSGVIIVWNGPVDDESKEWIGRIASLAPLMPGTPGVDAAIMTTTAYGFTQYLNSMLPATVTGRCHTANVSSFTPEVIDNLAESAATIPAGFTGGLNMHMLRANSPSCSGHVPDSVLPCRKPHIMLELLGFGSDEESSNQAAQWALEARNRFVNCKSSTGSTYLPLTAPEFLDLERTYGDKLAELKNIKAEVDPDGVFQHTVPALI</sequence>
<dbReference type="EMBL" id="SBHS01000023">
    <property type="protein sequence ID" value="TWU72885.1"/>
    <property type="molecule type" value="Genomic_DNA"/>
</dbReference>
<evidence type="ECO:0000256" key="1">
    <source>
        <dbReference type="ARBA" id="ARBA00005466"/>
    </source>
</evidence>
<evidence type="ECO:0000256" key="2">
    <source>
        <dbReference type="ARBA" id="ARBA00022630"/>
    </source>
</evidence>
<feature type="domain" description="FAD-binding PCMH-type" evidence="5">
    <location>
        <begin position="32"/>
        <end position="198"/>
    </location>
</feature>
<organism evidence="6 7">
    <name type="scientific">Metarhizium rileyi (strain RCEF 4871)</name>
    <name type="common">Nomuraea rileyi</name>
    <dbReference type="NCBI Taxonomy" id="1649241"/>
    <lineage>
        <taxon>Eukaryota</taxon>
        <taxon>Fungi</taxon>
        <taxon>Dikarya</taxon>
        <taxon>Ascomycota</taxon>
        <taxon>Pezizomycotina</taxon>
        <taxon>Sordariomycetes</taxon>
        <taxon>Hypocreomycetidae</taxon>
        <taxon>Hypocreales</taxon>
        <taxon>Clavicipitaceae</taxon>
        <taxon>Metarhizium</taxon>
    </lineage>
</organism>